<name>A0A8H6KQ32_9PEZI</name>
<feature type="region of interest" description="Disordered" evidence="1">
    <location>
        <begin position="333"/>
        <end position="363"/>
    </location>
</feature>
<evidence type="ECO:0000256" key="1">
    <source>
        <dbReference type="SAM" id="MobiDB-lite"/>
    </source>
</evidence>
<feature type="compositionally biased region" description="Polar residues" evidence="1">
    <location>
        <begin position="488"/>
        <end position="502"/>
    </location>
</feature>
<evidence type="ECO:0000313" key="4">
    <source>
        <dbReference type="EMBL" id="KAF6835604.1"/>
    </source>
</evidence>
<dbReference type="Proteomes" id="UP000654918">
    <property type="component" value="Unassembled WGS sequence"/>
</dbReference>
<evidence type="ECO:0000313" key="5">
    <source>
        <dbReference type="Proteomes" id="UP000654918"/>
    </source>
</evidence>
<feature type="compositionally biased region" description="Polar residues" evidence="1">
    <location>
        <begin position="514"/>
        <end position="523"/>
    </location>
</feature>
<evidence type="ECO:0000256" key="3">
    <source>
        <dbReference type="SAM" id="SignalP"/>
    </source>
</evidence>
<keyword evidence="5" id="KW-1185">Reference proteome</keyword>
<feature type="chain" id="PRO_5034705479" description="Transmembrane protein" evidence="3">
    <location>
        <begin position="22"/>
        <end position="546"/>
    </location>
</feature>
<feature type="region of interest" description="Disordered" evidence="1">
    <location>
        <begin position="427"/>
        <end position="546"/>
    </location>
</feature>
<reference evidence="4" key="1">
    <citation type="journal article" date="2020" name="Phytopathology">
        <title>Genome Sequence Resources of Colletotrichum truncatum, C. plurivorum, C. musicola, and C. sojae: Four Species Pathogenic to Soybean (Glycine max).</title>
        <authorList>
            <person name="Rogerio F."/>
            <person name="Boufleur T.R."/>
            <person name="Ciampi-Guillardi M."/>
            <person name="Sukno S.A."/>
            <person name="Thon M.R."/>
            <person name="Massola Junior N.S."/>
            <person name="Baroncelli R."/>
        </authorList>
    </citation>
    <scope>NUCLEOTIDE SEQUENCE</scope>
    <source>
        <strain evidence="4">LFN00145</strain>
    </source>
</reference>
<feature type="region of interest" description="Disordered" evidence="1">
    <location>
        <begin position="253"/>
        <end position="321"/>
    </location>
</feature>
<keyword evidence="2" id="KW-0812">Transmembrane</keyword>
<gene>
    <name evidence="4" type="ORF">CPLU01_04280</name>
</gene>
<keyword evidence="3" id="KW-0732">Signal</keyword>
<accession>A0A8H6KQ32</accession>
<feature type="signal peptide" evidence="3">
    <location>
        <begin position="1"/>
        <end position="21"/>
    </location>
</feature>
<evidence type="ECO:0000256" key="2">
    <source>
        <dbReference type="SAM" id="Phobius"/>
    </source>
</evidence>
<feature type="transmembrane region" description="Helical" evidence="2">
    <location>
        <begin position="372"/>
        <end position="394"/>
    </location>
</feature>
<keyword evidence="2" id="KW-1133">Transmembrane helix</keyword>
<keyword evidence="2" id="KW-0472">Membrane</keyword>
<comment type="caution">
    <text evidence="4">The sequence shown here is derived from an EMBL/GenBank/DDBJ whole genome shotgun (WGS) entry which is preliminary data.</text>
</comment>
<feature type="compositionally biased region" description="Polar residues" evidence="1">
    <location>
        <begin position="308"/>
        <end position="319"/>
    </location>
</feature>
<proteinExistence type="predicted"/>
<feature type="region of interest" description="Disordered" evidence="1">
    <location>
        <begin position="138"/>
        <end position="186"/>
    </location>
</feature>
<sequence>MQTSWLLQALALALASASAIATSMEATLRHSVDDISGSFQGDTGQVATGLATDQLPKRQEGKAVIEPSKKQNLTSSVETSISLTTTVLTRVVTVEVPSRTEVFVLTLRRTLTFISPVLVTRTSVVTVLPSPKVEIKRDVASTTASTGSEATLSTKHNHPQGSIPSAGMIAPAPTHPAAVRRQVSNESSLLPRRVSTITIETTITLTRTGSFVSTATVLNPTYVSVTARPILTTIELVTITAPIETTLQTSRVVATTDTDKSVDTTSPPTTAFGPTASSETSSEDTSTPPASTTRAAPTGTGALPTLPNSTSGITTWSGSPTTTEPTWIDTTIWFVDPPSSTPSQTSTDPSSPSSASPSPTRFPSNPGLSADAIAGIAVGTFSAVTLVIFAIWFFRKRAKFREHESLSDDAYQMTPAAAAAAIIDSLPPNPSVTNQPNAFPARDLSGDSSVDDGVRYVIRPPPDRRTQSGNLYPAPLRTWPKPPGYHGQTYSFSAGESGNTTPRDPREWSAASDYGSSSNQEDQQGGGGRGHVAGRGLEGPEPWPRL</sequence>
<feature type="compositionally biased region" description="Low complexity" evidence="1">
    <location>
        <begin position="140"/>
        <end position="154"/>
    </location>
</feature>
<dbReference type="AlphaFoldDB" id="A0A8H6KQ32"/>
<protein>
    <recommendedName>
        <fullName evidence="6">Transmembrane protein</fullName>
    </recommendedName>
</protein>
<feature type="compositionally biased region" description="Gly residues" evidence="1">
    <location>
        <begin position="524"/>
        <end position="537"/>
    </location>
</feature>
<organism evidence="4 5">
    <name type="scientific">Colletotrichum plurivorum</name>
    <dbReference type="NCBI Taxonomy" id="2175906"/>
    <lineage>
        <taxon>Eukaryota</taxon>
        <taxon>Fungi</taxon>
        <taxon>Dikarya</taxon>
        <taxon>Ascomycota</taxon>
        <taxon>Pezizomycotina</taxon>
        <taxon>Sordariomycetes</taxon>
        <taxon>Hypocreomycetidae</taxon>
        <taxon>Glomerellales</taxon>
        <taxon>Glomerellaceae</taxon>
        <taxon>Colletotrichum</taxon>
        <taxon>Colletotrichum orchidearum species complex</taxon>
    </lineage>
</organism>
<evidence type="ECO:0008006" key="6">
    <source>
        <dbReference type="Google" id="ProtNLM"/>
    </source>
</evidence>
<dbReference type="EMBL" id="WIGO01000039">
    <property type="protein sequence ID" value="KAF6835604.1"/>
    <property type="molecule type" value="Genomic_DNA"/>
</dbReference>
<feature type="compositionally biased region" description="Low complexity" evidence="1">
    <location>
        <begin position="263"/>
        <end position="307"/>
    </location>
</feature>